<dbReference type="InterPro" id="IPR035566">
    <property type="entry name" value="Ribosomal_protein_bL20_C"/>
</dbReference>
<dbReference type="AlphaFoldDB" id="A0A941VYH7"/>
<gene>
    <name evidence="7" type="primary">rplT</name>
    <name evidence="9" type="ORF">MAG551_00177</name>
</gene>
<dbReference type="Gene3D" id="6.10.160.10">
    <property type="match status" value="1"/>
</dbReference>
<keyword evidence="2 7" id="KW-0699">rRNA-binding</keyword>
<dbReference type="PANTHER" id="PTHR10986">
    <property type="entry name" value="39S RIBOSOMAL PROTEIN L20"/>
    <property type="match status" value="1"/>
</dbReference>
<dbReference type="CDD" id="cd07026">
    <property type="entry name" value="Ribosomal_L20"/>
    <property type="match status" value="1"/>
</dbReference>
<comment type="similarity">
    <text evidence="1 7 8">Belongs to the bacterial ribosomal protein bL20 family.</text>
</comment>
<dbReference type="PROSITE" id="PS00937">
    <property type="entry name" value="RIBOSOMAL_L20"/>
    <property type="match status" value="1"/>
</dbReference>
<evidence type="ECO:0000256" key="3">
    <source>
        <dbReference type="ARBA" id="ARBA00022884"/>
    </source>
</evidence>
<accession>A0A941VYH7</accession>
<dbReference type="Gene3D" id="1.10.1900.20">
    <property type="entry name" value="Ribosomal protein L20"/>
    <property type="match status" value="1"/>
</dbReference>
<dbReference type="InterPro" id="IPR049946">
    <property type="entry name" value="RIBOSOMAL_L20_CS"/>
</dbReference>
<keyword evidence="3 7" id="KW-0694">RNA-binding</keyword>
<evidence type="ECO:0000256" key="4">
    <source>
        <dbReference type="ARBA" id="ARBA00022980"/>
    </source>
</evidence>
<dbReference type="NCBIfam" id="TIGR01032">
    <property type="entry name" value="rplT_bact"/>
    <property type="match status" value="1"/>
</dbReference>
<keyword evidence="5 7" id="KW-0687">Ribonucleoprotein</keyword>
<dbReference type="EMBL" id="JAANXD010000010">
    <property type="protein sequence ID" value="MBS1257142.1"/>
    <property type="molecule type" value="Genomic_DNA"/>
</dbReference>
<evidence type="ECO:0000256" key="2">
    <source>
        <dbReference type="ARBA" id="ARBA00022730"/>
    </source>
</evidence>
<dbReference type="SUPFAM" id="SSF74731">
    <property type="entry name" value="Ribosomal protein L20"/>
    <property type="match status" value="1"/>
</dbReference>
<keyword evidence="4 7" id="KW-0689">Ribosomal protein</keyword>
<sequence length="117" mass="13607">MPRARKGSARKQGRKRLLNATKGYWGGRGNLFRKASETYVRALSFAYRDRKRKKRDFRKLWILRINAAAKMRGINYSRFINGLIKANVEVNRKILAETAVNDPVAFDELVELSKQHI</sequence>
<evidence type="ECO:0000313" key="10">
    <source>
        <dbReference type="Proteomes" id="UP000722750"/>
    </source>
</evidence>
<dbReference type="GO" id="GO:0006412">
    <property type="term" value="P:translation"/>
    <property type="evidence" value="ECO:0007669"/>
    <property type="project" value="InterPro"/>
</dbReference>
<evidence type="ECO:0000256" key="6">
    <source>
        <dbReference type="ARBA" id="ARBA00035172"/>
    </source>
</evidence>
<reference evidence="9" key="1">
    <citation type="journal article" date="2021" name="ISME J.">
        <title>Fine-scale metabolic discontinuity in a stratified prokaryote microbiome of a Red Sea deep halocline.</title>
        <authorList>
            <person name="Michoud G."/>
            <person name="Ngugi D.K."/>
            <person name="Barozzi A."/>
            <person name="Merlino G."/>
            <person name="Calleja M.L."/>
            <person name="Delgado-Huertas A."/>
            <person name="Moran X.A.G."/>
            <person name="Daffonchio D."/>
        </authorList>
    </citation>
    <scope>NUCLEOTIDE SEQUENCE</scope>
    <source>
        <strain evidence="9">SuakinDeep_MAG55_1</strain>
    </source>
</reference>
<dbReference type="GO" id="GO:1990904">
    <property type="term" value="C:ribonucleoprotein complex"/>
    <property type="evidence" value="ECO:0007669"/>
    <property type="project" value="UniProtKB-KW"/>
</dbReference>
<comment type="function">
    <text evidence="7 8">Binds directly to 23S ribosomal RNA and is necessary for the in vitro assembly process of the 50S ribosomal subunit. It is not involved in the protein synthesizing functions of that subunit.</text>
</comment>
<dbReference type="PRINTS" id="PR00062">
    <property type="entry name" value="RIBOSOMALL20"/>
</dbReference>
<dbReference type="HAMAP" id="MF_00382">
    <property type="entry name" value="Ribosomal_bL20"/>
    <property type="match status" value="1"/>
</dbReference>
<name>A0A941VYH7_9BACT</name>
<evidence type="ECO:0000256" key="7">
    <source>
        <dbReference type="HAMAP-Rule" id="MF_00382"/>
    </source>
</evidence>
<comment type="caution">
    <text evidence="9">The sequence shown here is derived from an EMBL/GenBank/DDBJ whole genome shotgun (WGS) entry which is preliminary data.</text>
</comment>
<dbReference type="GO" id="GO:0019843">
    <property type="term" value="F:rRNA binding"/>
    <property type="evidence" value="ECO:0007669"/>
    <property type="project" value="UniProtKB-UniRule"/>
</dbReference>
<evidence type="ECO:0000256" key="1">
    <source>
        <dbReference type="ARBA" id="ARBA00007698"/>
    </source>
</evidence>
<dbReference type="GO" id="GO:0003735">
    <property type="term" value="F:structural constituent of ribosome"/>
    <property type="evidence" value="ECO:0007669"/>
    <property type="project" value="InterPro"/>
</dbReference>
<evidence type="ECO:0000313" key="9">
    <source>
        <dbReference type="EMBL" id="MBS1257142.1"/>
    </source>
</evidence>
<dbReference type="FunFam" id="1.10.1900.20:FF:000001">
    <property type="entry name" value="50S ribosomal protein L20"/>
    <property type="match status" value="1"/>
</dbReference>
<dbReference type="InterPro" id="IPR005813">
    <property type="entry name" value="Ribosomal_bL20"/>
</dbReference>
<dbReference type="GO" id="GO:0005840">
    <property type="term" value="C:ribosome"/>
    <property type="evidence" value="ECO:0007669"/>
    <property type="project" value="UniProtKB-KW"/>
</dbReference>
<evidence type="ECO:0000256" key="5">
    <source>
        <dbReference type="ARBA" id="ARBA00023274"/>
    </source>
</evidence>
<protein>
    <recommendedName>
        <fullName evidence="6 7">Large ribosomal subunit protein bL20</fullName>
    </recommendedName>
</protein>
<dbReference type="GO" id="GO:0000027">
    <property type="term" value="P:ribosomal large subunit assembly"/>
    <property type="evidence" value="ECO:0007669"/>
    <property type="project" value="UniProtKB-UniRule"/>
</dbReference>
<evidence type="ECO:0000256" key="8">
    <source>
        <dbReference type="RuleBase" id="RU000560"/>
    </source>
</evidence>
<dbReference type="Proteomes" id="UP000722750">
    <property type="component" value="Unassembled WGS sequence"/>
</dbReference>
<proteinExistence type="inferred from homology"/>
<organism evidence="9 10">
    <name type="scientific">Candidatus Scalindua arabica</name>
    <dbReference type="NCBI Taxonomy" id="1127984"/>
    <lineage>
        <taxon>Bacteria</taxon>
        <taxon>Pseudomonadati</taxon>
        <taxon>Planctomycetota</taxon>
        <taxon>Candidatus Brocadiia</taxon>
        <taxon>Candidatus Brocadiales</taxon>
        <taxon>Candidatus Scalinduaceae</taxon>
        <taxon>Candidatus Scalindua</taxon>
    </lineage>
</organism>
<dbReference type="Pfam" id="PF00453">
    <property type="entry name" value="Ribosomal_L20"/>
    <property type="match status" value="1"/>
</dbReference>